<organism evidence="2 3">
    <name type="scientific">Mycobacteroides abscessus subsp. massiliense</name>
    <dbReference type="NCBI Taxonomy" id="1962118"/>
    <lineage>
        <taxon>Bacteria</taxon>
        <taxon>Bacillati</taxon>
        <taxon>Actinomycetota</taxon>
        <taxon>Actinomycetes</taxon>
        <taxon>Mycobacteriales</taxon>
        <taxon>Mycobacteriaceae</taxon>
        <taxon>Mycobacteroides</taxon>
        <taxon>Mycobacteroides abscessus</taxon>
    </lineage>
</organism>
<evidence type="ECO:0000256" key="1">
    <source>
        <dbReference type="SAM" id="Phobius"/>
    </source>
</evidence>
<sequence>MLGLGDKGGKLYFLLVFTAVALMAMMFLVMFTLHAPAVYAVNDPAEIPGVADGECLSVSQDRTNVPQIDRVPCQTAASVYRVIDRVGDPGKCVSDSDAQYKLRETFLCLDYDWDRTNCIAIYAERPFKEQCGRSLQSFRPEMIVVGGRDVSYCKNTGISHPVRKYTVCLTDN</sequence>
<evidence type="ECO:0000313" key="2">
    <source>
        <dbReference type="EMBL" id="SKM30591.1"/>
    </source>
</evidence>
<gene>
    <name evidence="2" type="ORF">SAMEA2259716_03506</name>
</gene>
<proteinExistence type="predicted"/>
<keyword evidence="1" id="KW-0812">Transmembrane</keyword>
<keyword evidence="1" id="KW-1133">Transmembrane helix</keyword>
<feature type="transmembrane region" description="Helical" evidence="1">
    <location>
        <begin position="12"/>
        <end position="33"/>
    </location>
</feature>
<keyword evidence="1" id="KW-0472">Membrane</keyword>
<accession>A0A1U0ZWM7</accession>
<dbReference type="AlphaFoldDB" id="A0A1U0ZWM7"/>
<evidence type="ECO:0000313" key="3">
    <source>
        <dbReference type="Proteomes" id="UP000190074"/>
    </source>
</evidence>
<evidence type="ECO:0008006" key="4">
    <source>
        <dbReference type="Google" id="ProtNLM"/>
    </source>
</evidence>
<dbReference type="Proteomes" id="UP000190074">
    <property type="component" value="Unassembled WGS sequence"/>
</dbReference>
<reference evidence="2 3" key="1">
    <citation type="submission" date="2016-11" db="EMBL/GenBank/DDBJ databases">
        <authorList>
            <consortium name="Pathogen Informatics"/>
        </authorList>
    </citation>
    <scope>NUCLEOTIDE SEQUENCE [LARGE SCALE GENOMIC DNA]</scope>
    <source>
        <strain evidence="2 3">911</strain>
    </source>
</reference>
<dbReference type="EMBL" id="FVGW01000006">
    <property type="protein sequence ID" value="SKM30591.1"/>
    <property type="molecule type" value="Genomic_DNA"/>
</dbReference>
<protein>
    <recommendedName>
        <fullName evidence="4">Liporotein LppU</fullName>
    </recommendedName>
</protein>
<name>A0A1U0ZWM7_9MYCO</name>